<dbReference type="GO" id="GO:0005524">
    <property type="term" value="F:ATP binding"/>
    <property type="evidence" value="ECO:0007669"/>
    <property type="project" value="UniProtKB-KW"/>
</dbReference>
<dbReference type="CDD" id="cd16917">
    <property type="entry name" value="HATPase_UhpB-NarQ-NarX-like"/>
    <property type="match status" value="1"/>
</dbReference>
<proteinExistence type="predicted"/>
<dbReference type="GO" id="GO:0016020">
    <property type="term" value="C:membrane"/>
    <property type="evidence" value="ECO:0007669"/>
    <property type="project" value="InterPro"/>
</dbReference>
<keyword evidence="4" id="KW-0808">Transferase</keyword>
<keyword evidence="5" id="KW-0547">Nucleotide-binding</keyword>
<dbReference type="Proteomes" id="UP000642014">
    <property type="component" value="Unassembled WGS sequence"/>
</dbReference>
<reference evidence="11 12" key="1">
    <citation type="journal article" date="2014" name="Int. J. Syst. Evol. Microbiol.">
        <title>Complete genome sequence of Corynebacterium casei LMG S-19264T (=DSM 44701T), isolated from a smear-ripened cheese.</title>
        <authorList>
            <consortium name="US DOE Joint Genome Institute (JGI-PGF)"/>
            <person name="Walter F."/>
            <person name="Albersmeier A."/>
            <person name="Kalinowski J."/>
            <person name="Ruckert C."/>
        </authorList>
    </citation>
    <scope>NUCLEOTIDE SEQUENCE [LARGE SCALE GENOMIC DNA]</scope>
    <source>
        <strain evidence="11 12">JCM 4205</strain>
    </source>
</reference>
<dbReference type="EMBL" id="BMSJ01000001">
    <property type="protein sequence ID" value="GGR04121.1"/>
    <property type="molecule type" value="Genomic_DNA"/>
</dbReference>
<evidence type="ECO:0000256" key="9">
    <source>
        <dbReference type="SAM" id="Phobius"/>
    </source>
</evidence>
<dbReference type="Pfam" id="PF07730">
    <property type="entry name" value="HisKA_3"/>
    <property type="match status" value="1"/>
</dbReference>
<keyword evidence="7" id="KW-0067">ATP-binding</keyword>
<dbReference type="AlphaFoldDB" id="A0AAV4KC46"/>
<dbReference type="Gene3D" id="3.30.565.10">
    <property type="entry name" value="Histidine kinase-like ATPase, C-terminal domain"/>
    <property type="match status" value="1"/>
</dbReference>
<keyword evidence="6 11" id="KW-0418">Kinase</keyword>
<organism evidence="11 12">
    <name type="scientific">Streptomyces cinereoruber</name>
    <dbReference type="NCBI Taxonomy" id="67260"/>
    <lineage>
        <taxon>Bacteria</taxon>
        <taxon>Bacillati</taxon>
        <taxon>Actinomycetota</taxon>
        <taxon>Actinomycetes</taxon>
        <taxon>Kitasatosporales</taxon>
        <taxon>Streptomycetaceae</taxon>
        <taxon>Streptomyces</taxon>
    </lineage>
</organism>
<name>A0AAV4KC46_9ACTN</name>
<dbReference type="Gene3D" id="1.20.5.1930">
    <property type="match status" value="1"/>
</dbReference>
<keyword evidence="8" id="KW-0902">Two-component regulatory system</keyword>
<keyword evidence="9" id="KW-0472">Membrane</keyword>
<feature type="transmembrane region" description="Helical" evidence="9">
    <location>
        <begin position="17"/>
        <end position="37"/>
    </location>
</feature>
<dbReference type="InterPro" id="IPR011712">
    <property type="entry name" value="Sig_transdc_His_kin_sub3_dim/P"/>
</dbReference>
<comment type="catalytic activity">
    <reaction evidence="1">
        <text>ATP + protein L-histidine = ADP + protein N-phospho-L-histidine.</text>
        <dbReference type="EC" id="2.7.13.3"/>
    </reaction>
</comment>
<evidence type="ECO:0000256" key="4">
    <source>
        <dbReference type="ARBA" id="ARBA00022679"/>
    </source>
</evidence>
<evidence type="ECO:0000256" key="8">
    <source>
        <dbReference type="ARBA" id="ARBA00023012"/>
    </source>
</evidence>
<evidence type="ECO:0000256" key="6">
    <source>
        <dbReference type="ARBA" id="ARBA00022777"/>
    </source>
</evidence>
<dbReference type="InterPro" id="IPR036890">
    <property type="entry name" value="HATPase_C_sf"/>
</dbReference>
<feature type="transmembrane region" description="Helical" evidence="9">
    <location>
        <begin position="113"/>
        <end position="132"/>
    </location>
</feature>
<keyword evidence="3" id="KW-0597">Phosphoprotein</keyword>
<dbReference type="GO" id="GO:0000155">
    <property type="term" value="F:phosphorelay sensor kinase activity"/>
    <property type="evidence" value="ECO:0007669"/>
    <property type="project" value="InterPro"/>
</dbReference>
<evidence type="ECO:0000256" key="1">
    <source>
        <dbReference type="ARBA" id="ARBA00000085"/>
    </source>
</evidence>
<evidence type="ECO:0000313" key="12">
    <source>
        <dbReference type="Proteomes" id="UP000642014"/>
    </source>
</evidence>
<dbReference type="PANTHER" id="PTHR24421:SF10">
    <property type="entry name" value="NITRATE_NITRITE SENSOR PROTEIN NARQ"/>
    <property type="match status" value="1"/>
</dbReference>
<evidence type="ECO:0000256" key="2">
    <source>
        <dbReference type="ARBA" id="ARBA00012438"/>
    </source>
</evidence>
<sequence length="404" mass="42519">MTLPRPVTLPRPHRTDLLIALAGLAGGLVLWSFGLYLTRDHVFGQRWATLVPLFVLAGAEALRRTAPRTALVAAALAIAGDQLTSGNLATLLMFTDVVYASVVYGTPASARRIPYTTALVTVALTVVLLVWWENAAALVIGALVGTISFLPAVTGSIVRNHREAAEAARLRAEQTALLAEMDRTQAVVAERARMARELHDMVANHLSAIAIHSTAALSLDDPGTTRQALTVIRENSVAGLAEMRRLIGLLRESGADAEPAAAPTLAGLDALVDQARTNARPSGLVLVLEDNRESAAGLPAPVELAAYRIVQESLTNALKHAAPGEVRVVLAREPDALAVEVTSPYGERPGPTAPGSGAGLVGMRERTALLGGAFEAGAVTDGGGRRLWRVRAELPVDASDEERT</sequence>
<comment type="caution">
    <text evidence="11">The sequence shown here is derived from an EMBL/GenBank/DDBJ whole genome shotgun (WGS) entry which is preliminary data.</text>
</comment>
<dbReference type="PANTHER" id="PTHR24421">
    <property type="entry name" value="NITRATE/NITRITE SENSOR PROTEIN NARX-RELATED"/>
    <property type="match status" value="1"/>
</dbReference>
<evidence type="ECO:0000259" key="10">
    <source>
        <dbReference type="Pfam" id="PF07730"/>
    </source>
</evidence>
<protein>
    <recommendedName>
        <fullName evidence="2">histidine kinase</fullName>
        <ecNumber evidence="2">2.7.13.3</ecNumber>
    </recommendedName>
</protein>
<evidence type="ECO:0000313" key="11">
    <source>
        <dbReference type="EMBL" id="GGR04121.1"/>
    </source>
</evidence>
<feature type="transmembrane region" description="Helical" evidence="9">
    <location>
        <begin position="138"/>
        <end position="158"/>
    </location>
</feature>
<dbReference type="RefSeq" id="WP_229991382.1">
    <property type="nucleotide sequence ID" value="NZ_BMSJ01000001.1"/>
</dbReference>
<evidence type="ECO:0000256" key="3">
    <source>
        <dbReference type="ARBA" id="ARBA00022553"/>
    </source>
</evidence>
<accession>A0AAV4KC46</accession>
<dbReference type="EC" id="2.7.13.3" evidence="2"/>
<dbReference type="InterPro" id="IPR050482">
    <property type="entry name" value="Sensor_HK_TwoCompSys"/>
</dbReference>
<gene>
    <name evidence="11" type="ORF">GCM10010497_01640</name>
</gene>
<evidence type="ECO:0000256" key="7">
    <source>
        <dbReference type="ARBA" id="ARBA00022840"/>
    </source>
</evidence>
<feature type="domain" description="Signal transduction histidine kinase subgroup 3 dimerisation and phosphoacceptor" evidence="10">
    <location>
        <begin position="190"/>
        <end position="253"/>
    </location>
</feature>
<evidence type="ECO:0000256" key="5">
    <source>
        <dbReference type="ARBA" id="ARBA00022741"/>
    </source>
</evidence>
<dbReference type="GeneID" id="95456776"/>
<keyword evidence="9" id="KW-1133">Transmembrane helix</keyword>
<dbReference type="SUPFAM" id="SSF55874">
    <property type="entry name" value="ATPase domain of HSP90 chaperone/DNA topoisomerase II/histidine kinase"/>
    <property type="match status" value="1"/>
</dbReference>
<keyword evidence="9" id="KW-0812">Transmembrane</keyword>
<dbReference type="GO" id="GO:0046983">
    <property type="term" value="F:protein dimerization activity"/>
    <property type="evidence" value="ECO:0007669"/>
    <property type="project" value="InterPro"/>
</dbReference>